<gene>
    <name evidence="2" type="ORF">KK1_019259</name>
</gene>
<evidence type="ECO:0000259" key="1">
    <source>
        <dbReference type="Pfam" id="PF07727"/>
    </source>
</evidence>
<keyword evidence="3" id="KW-1185">Reference proteome</keyword>
<dbReference type="Gramene" id="C.cajan_18713.t">
    <property type="protein sequence ID" value="C.cajan_18713.t.cds1"/>
    <property type="gene ID" value="C.cajan_18713"/>
</dbReference>
<dbReference type="Proteomes" id="UP000075243">
    <property type="component" value="Chromosome 7"/>
</dbReference>
<reference evidence="2 3" key="1">
    <citation type="journal article" date="2012" name="Nat. Biotechnol.">
        <title>Draft genome sequence of pigeonpea (Cajanus cajan), an orphan legume crop of resource-poor farmers.</title>
        <authorList>
            <person name="Varshney R.K."/>
            <person name="Chen W."/>
            <person name="Li Y."/>
            <person name="Bharti A.K."/>
            <person name="Saxena R.K."/>
            <person name="Schlueter J.A."/>
            <person name="Donoghue M.T."/>
            <person name="Azam S."/>
            <person name="Fan G."/>
            <person name="Whaley A.M."/>
            <person name="Farmer A.D."/>
            <person name="Sheridan J."/>
            <person name="Iwata A."/>
            <person name="Tuteja R."/>
            <person name="Penmetsa R.V."/>
            <person name="Wu W."/>
            <person name="Upadhyaya H.D."/>
            <person name="Yang S.P."/>
            <person name="Shah T."/>
            <person name="Saxena K.B."/>
            <person name="Michael T."/>
            <person name="McCombie W.R."/>
            <person name="Yang B."/>
            <person name="Zhang G."/>
            <person name="Yang H."/>
            <person name="Wang J."/>
            <person name="Spillane C."/>
            <person name="Cook D.R."/>
            <person name="May G.D."/>
            <person name="Xu X."/>
            <person name="Jackson S.A."/>
        </authorList>
    </citation>
    <scope>NUCLEOTIDE SEQUENCE [LARGE SCALE GENOMIC DNA]</scope>
    <source>
        <strain evidence="3">cv. Asha</strain>
    </source>
</reference>
<proteinExistence type="predicted"/>
<sequence length="80" mass="9118">MKSLQKNLTWKLVSLPTGKKVISCKWIFKRKDGIPGVEAPRFKARLVARGFTQVEGVDYNEIFSPIVKRCSIRILLSIVN</sequence>
<dbReference type="InterPro" id="IPR013103">
    <property type="entry name" value="RVT_2"/>
</dbReference>
<accession>A0A151TC99</accession>
<evidence type="ECO:0000313" key="3">
    <source>
        <dbReference type="Proteomes" id="UP000075243"/>
    </source>
</evidence>
<evidence type="ECO:0000313" key="2">
    <source>
        <dbReference type="EMBL" id="KYP64655.1"/>
    </source>
</evidence>
<name>A0A151TC99_CAJCA</name>
<dbReference type="AlphaFoldDB" id="A0A151TC99"/>
<organism evidence="2 3">
    <name type="scientific">Cajanus cajan</name>
    <name type="common">Pigeon pea</name>
    <name type="synonym">Cajanus indicus</name>
    <dbReference type="NCBI Taxonomy" id="3821"/>
    <lineage>
        <taxon>Eukaryota</taxon>
        <taxon>Viridiplantae</taxon>
        <taxon>Streptophyta</taxon>
        <taxon>Embryophyta</taxon>
        <taxon>Tracheophyta</taxon>
        <taxon>Spermatophyta</taxon>
        <taxon>Magnoliopsida</taxon>
        <taxon>eudicotyledons</taxon>
        <taxon>Gunneridae</taxon>
        <taxon>Pentapetalae</taxon>
        <taxon>rosids</taxon>
        <taxon>fabids</taxon>
        <taxon>Fabales</taxon>
        <taxon>Fabaceae</taxon>
        <taxon>Papilionoideae</taxon>
        <taxon>50 kb inversion clade</taxon>
        <taxon>NPAAA clade</taxon>
        <taxon>indigoferoid/millettioid clade</taxon>
        <taxon>Phaseoleae</taxon>
        <taxon>Cajanus</taxon>
    </lineage>
</organism>
<dbReference type="STRING" id="3821.A0A151TC99"/>
<protein>
    <submittedName>
        <fullName evidence="2">Retrovirus-related Pol polyprotein from transposon TNT 1-94</fullName>
    </submittedName>
</protein>
<dbReference type="Pfam" id="PF07727">
    <property type="entry name" value="RVT_2"/>
    <property type="match status" value="1"/>
</dbReference>
<dbReference type="EMBL" id="CM003609">
    <property type="protein sequence ID" value="KYP64655.1"/>
    <property type="molecule type" value="Genomic_DNA"/>
</dbReference>
<feature type="domain" description="Reverse transcriptase Ty1/copia-type" evidence="1">
    <location>
        <begin position="8"/>
        <end position="78"/>
    </location>
</feature>